<name>A0A2R7Y922_9CREN</name>
<comment type="similarity">
    <text evidence="8">Belongs to the binding-protein-dependent transport system permease family. LivHM subfamily.</text>
</comment>
<dbReference type="Proteomes" id="UP000244093">
    <property type="component" value="Unassembled WGS sequence"/>
</dbReference>
<dbReference type="GO" id="GO:0006865">
    <property type="term" value="P:amino acid transport"/>
    <property type="evidence" value="ECO:0007669"/>
    <property type="project" value="UniProtKB-KW"/>
</dbReference>
<dbReference type="GO" id="GO:0005886">
    <property type="term" value="C:plasma membrane"/>
    <property type="evidence" value="ECO:0007669"/>
    <property type="project" value="UniProtKB-SubCell"/>
</dbReference>
<evidence type="ECO:0000313" key="11">
    <source>
        <dbReference type="Proteomes" id="UP000244093"/>
    </source>
</evidence>
<evidence type="ECO:0000256" key="3">
    <source>
        <dbReference type="ARBA" id="ARBA00022475"/>
    </source>
</evidence>
<dbReference type="EMBL" id="NBVN01000001">
    <property type="protein sequence ID" value="PUA34025.1"/>
    <property type="molecule type" value="Genomic_DNA"/>
</dbReference>
<evidence type="ECO:0000256" key="1">
    <source>
        <dbReference type="ARBA" id="ARBA00004651"/>
    </source>
</evidence>
<dbReference type="PANTHER" id="PTHR11795">
    <property type="entry name" value="BRANCHED-CHAIN AMINO ACID TRANSPORT SYSTEM PERMEASE PROTEIN LIVH"/>
    <property type="match status" value="1"/>
</dbReference>
<evidence type="ECO:0000256" key="8">
    <source>
        <dbReference type="ARBA" id="ARBA00037998"/>
    </source>
</evidence>
<keyword evidence="5" id="KW-0029">Amino-acid transport</keyword>
<comment type="subcellular location">
    <subcellularLocation>
        <location evidence="1">Cell membrane</location>
        <topology evidence="1">Multi-pass membrane protein</topology>
    </subcellularLocation>
</comment>
<sequence>MADPGYLAFYIATGLLLGTFYGLATVGLSFTFGILKILNSGHGSFIMIGAYVSYWSFVILGLPPLVSALLAFLIGFMLGLGLYYGIVSRILGGPELISLVLMFAMGILLQEFAKFVWTPTIRGFTWDLGRVSLFGYAYPTTRIVGGVVSAVIALGLYIFLYRTKVGRAIRSVVESAEGATLCGVNVNRIYAISLAIALGLTIASGGLATLYVSGGIEPYMGDPYTTRAFAIAVLGGLTSPFGAFIAGLLFGVIENLSYVLLSLTNVANPFSMTRFIAFAMILVVLLVRPQGIMRR</sequence>
<keyword evidence="2" id="KW-0813">Transport</keyword>
<feature type="transmembrane region" description="Helical" evidence="9">
    <location>
        <begin position="228"/>
        <end position="250"/>
    </location>
</feature>
<evidence type="ECO:0000256" key="5">
    <source>
        <dbReference type="ARBA" id="ARBA00022970"/>
    </source>
</evidence>
<keyword evidence="4 9" id="KW-0812">Transmembrane</keyword>
<dbReference type="GO" id="GO:0022857">
    <property type="term" value="F:transmembrane transporter activity"/>
    <property type="evidence" value="ECO:0007669"/>
    <property type="project" value="InterPro"/>
</dbReference>
<evidence type="ECO:0000256" key="7">
    <source>
        <dbReference type="ARBA" id="ARBA00023136"/>
    </source>
</evidence>
<evidence type="ECO:0000256" key="2">
    <source>
        <dbReference type="ARBA" id="ARBA00022448"/>
    </source>
</evidence>
<evidence type="ECO:0000256" key="9">
    <source>
        <dbReference type="SAM" id="Phobius"/>
    </source>
</evidence>
<keyword evidence="7 9" id="KW-0472">Membrane</keyword>
<evidence type="ECO:0000256" key="6">
    <source>
        <dbReference type="ARBA" id="ARBA00022989"/>
    </source>
</evidence>
<feature type="transmembrane region" description="Helical" evidence="9">
    <location>
        <begin position="137"/>
        <end position="160"/>
    </location>
</feature>
<feature type="transmembrane region" description="Helical" evidence="9">
    <location>
        <begin position="270"/>
        <end position="287"/>
    </location>
</feature>
<feature type="transmembrane region" description="Helical" evidence="9">
    <location>
        <begin position="6"/>
        <end position="32"/>
    </location>
</feature>
<evidence type="ECO:0000256" key="4">
    <source>
        <dbReference type="ARBA" id="ARBA00022692"/>
    </source>
</evidence>
<protein>
    <submittedName>
        <fullName evidence="10">Branched-chain amino acid ABC transporter permease</fullName>
    </submittedName>
</protein>
<feature type="transmembrane region" description="Helical" evidence="9">
    <location>
        <begin position="44"/>
        <end position="62"/>
    </location>
</feature>
<keyword evidence="6 9" id="KW-1133">Transmembrane helix</keyword>
<feature type="transmembrane region" description="Helical" evidence="9">
    <location>
        <begin position="68"/>
        <end position="87"/>
    </location>
</feature>
<comment type="caution">
    <text evidence="10">The sequence shown here is derived from an EMBL/GenBank/DDBJ whole genome shotgun (WGS) entry which is preliminary data.</text>
</comment>
<keyword evidence="3" id="KW-1003">Cell membrane</keyword>
<dbReference type="PANTHER" id="PTHR11795:SF445">
    <property type="entry name" value="AMINO ACID ABC TRANSPORTER PERMEASE PROTEIN"/>
    <property type="match status" value="1"/>
</dbReference>
<dbReference type="InterPro" id="IPR052157">
    <property type="entry name" value="BCAA_transport_permease"/>
</dbReference>
<proteinExistence type="inferred from homology"/>
<organism evidence="10 11">
    <name type="scientific">Zestosphaera tikiterensis</name>
    <dbReference type="NCBI Taxonomy" id="1973259"/>
    <lineage>
        <taxon>Archaea</taxon>
        <taxon>Thermoproteota</taxon>
        <taxon>Thermoprotei</taxon>
        <taxon>Desulfurococcales</taxon>
        <taxon>Desulfurococcaceae</taxon>
        <taxon>Zestosphaera</taxon>
    </lineage>
</organism>
<gene>
    <name evidence="10" type="ORF">B7O98_01030</name>
</gene>
<reference evidence="10 11" key="1">
    <citation type="journal article" date="2018" name="Syst. Appl. Microbiol.">
        <title>A new symbiotic nanoarchaeote (Candidatus Nanoclepta minutus) and its host (Zestosphaera tikiterensis gen. nov., sp. nov.) from a New Zealand hot spring.</title>
        <authorList>
            <person name="St John E."/>
            <person name="Liu Y."/>
            <person name="Podar M."/>
            <person name="Stott M.B."/>
            <person name="Meneghin J."/>
            <person name="Chen Z."/>
            <person name="Lagutin K."/>
            <person name="Mitchell K."/>
            <person name="Reysenbach A.L."/>
        </authorList>
    </citation>
    <scope>NUCLEOTIDE SEQUENCE [LARGE SCALE GENOMIC DNA]</scope>
    <source>
        <strain evidence="10">NZ3</strain>
    </source>
</reference>
<dbReference type="CDD" id="cd06582">
    <property type="entry name" value="TM_PBP1_LivH_like"/>
    <property type="match status" value="1"/>
</dbReference>
<accession>A0A2R7Y922</accession>
<dbReference type="InterPro" id="IPR001851">
    <property type="entry name" value="ABC_transp_permease"/>
</dbReference>
<evidence type="ECO:0000313" key="10">
    <source>
        <dbReference type="EMBL" id="PUA34025.1"/>
    </source>
</evidence>
<feature type="transmembrane region" description="Helical" evidence="9">
    <location>
        <begin position="99"/>
        <end position="117"/>
    </location>
</feature>
<dbReference type="AlphaFoldDB" id="A0A2R7Y922"/>
<dbReference type="Pfam" id="PF02653">
    <property type="entry name" value="BPD_transp_2"/>
    <property type="match status" value="1"/>
</dbReference>